<dbReference type="RefSeq" id="WP_123303246.1">
    <property type="nucleotide sequence ID" value="NZ_RKHK01000001.1"/>
</dbReference>
<evidence type="ECO:0000256" key="1">
    <source>
        <dbReference type="SAM" id="MobiDB-lite"/>
    </source>
</evidence>
<evidence type="ECO:0000313" key="3">
    <source>
        <dbReference type="Proteomes" id="UP000280668"/>
    </source>
</evidence>
<comment type="caution">
    <text evidence="2">The sequence shown here is derived from an EMBL/GenBank/DDBJ whole genome shotgun (WGS) entry which is preliminary data.</text>
</comment>
<dbReference type="AlphaFoldDB" id="A0A3N2BBU6"/>
<sequence>MSIMLQKAVTPKMTTAYLERGLDRVSGYLVPASDAASVTTTEGLFELHGLSFRGSPFALDQPIDILHVPPSPSITTIPATGGTDQRSRQATGGTFIEHEPFTGTGFATTGDVMVPLMWLEQTRIPTGARLWRFSPGSDEPELIGTYHGPAFGWQNHLADDEFHAVPPSKLVGFVAKFDGEAYSADVTLDEDDKPQVVTLVSHTEPQIGGFRQTDAGIWARKVLAENAEVFTLRATSTWHDLPVRVVDQGPGPDGQASVHIVSLAHDAIAAEKAGFSRLDAGVYVKTVPQDDVGKIVYTQQVPRAWATEEQMEKAAEAARGRAFTGAGTGPTPQVQVKPTGDADGPMSQHAGRMQRIAQGLASVLPADWKQAQVLLRVAGRKGEFTVLYTGEDDQRKPLKGVPADVGKALTEIKAASADPKTGTWLTGLVTLERSGKMTLSTDRTSPPRWNKEPEAAEYAEELRRYPRDEEHIPDWLREKIAEAEDDSSPER</sequence>
<dbReference type="SUPFAM" id="SSF160424">
    <property type="entry name" value="BH3703-like"/>
    <property type="match status" value="1"/>
</dbReference>
<accession>A0A3N2BBU6</accession>
<organism evidence="2 3">
    <name type="scientific">Bogoriella caseilytica</name>
    <dbReference type="NCBI Taxonomy" id="56055"/>
    <lineage>
        <taxon>Bacteria</taxon>
        <taxon>Bacillati</taxon>
        <taxon>Actinomycetota</taxon>
        <taxon>Actinomycetes</taxon>
        <taxon>Micrococcales</taxon>
        <taxon>Bogoriellaceae</taxon>
        <taxon>Bogoriella</taxon>
    </lineage>
</organism>
<protein>
    <submittedName>
        <fullName evidence="2">Uncharacterized protein</fullName>
    </submittedName>
</protein>
<reference evidence="2 3" key="1">
    <citation type="submission" date="2018-11" db="EMBL/GenBank/DDBJ databases">
        <title>Sequencing the genomes of 1000 actinobacteria strains.</title>
        <authorList>
            <person name="Klenk H.-P."/>
        </authorList>
    </citation>
    <scope>NUCLEOTIDE SEQUENCE [LARGE SCALE GENOMIC DNA]</scope>
    <source>
        <strain evidence="2 3">DSM 11294</strain>
    </source>
</reference>
<keyword evidence="3" id="KW-1185">Reference proteome</keyword>
<feature type="region of interest" description="Disordered" evidence="1">
    <location>
        <begin position="315"/>
        <end position="348"/>
    </location>
</feature>
<gene>
    <name evidence="2" type="ORF">EDD31_1079</name>
</gene>
<proteinExistence type="predicted"/>
<evidence type="ECO:0000313" key="2">
    <source>
        <dbReference type="EMBL" id="ROR72720.1"/>
    </source>
</evidence>
<dbReference type="InterPro" id="IPR036170">
    <property type="entry name" value="YezG-like_sf"/>
</dbReference>
<name>A0A3N2BBU6_9MICO</name>
<dbReference type="Proteomes" id="UP000280668">
    <property type="component" value="Unassembled WGS sequence"/>
</dbReference>
<dbReference type="EMBL" id="RKHK01000001">
    <property type="protein sequence ID" value="ROR72720.1"/>
    <property type="molecule type" value="Genomic_DNA"/>
</dbReference>